<dbReference type="InterPro" id="IPR036641">
    <property type="entry name" value="HPT_dom_sf"/>
</dbReference>
<dbReference type="EMBL" id="UOEQ01000230">
    <property type="protein sequence ID" value="VAW19669.1"/>
    <property type="molecule type" value="Genomic_DNA"/>
</dbReference>
<keyword evidence="2" id="KW-0808">Transferase</keyword>
<dbReference type="InterPro" id="IPR051315">
    <property type="entry name" value="Bact_Chemotaxis_CheA"/>
</dbReference>
<sequence>MSDLDEFKATYFEECSELLIELEEQFTAIEEGDHSSDRMNAVFRAIHSVKGGAGAFGFEKLVEFAHSFETLLDFVRNGQVDLTAEVITLCIRSIDLVADFVGAARDEENLADDYGAEELSRFKILSG</sequence>
<accession>A0A3B0U5E8</accession>
<evidence type="ECO:0000313" key="2">
    <source>
        <dbReference type="EMBL" id="VAW19669.1"/>
    </source>
</evidence>
<gene>
    <name evidence="2" type="ORF">MNBD_ALPHA11-1670</name>
</gene>
<dbReference type="PANTHER" id="PTHR43395:SF10">
    <property type="entry name" value="CHEMOTAXIS PROTEIN CHEA"/>
    <property type="match status" value="1"/>
</dbReference>
<dbReference type="Gene3D" id="1.20.120.160">
    <property type="entry name" value="HPT domain"/>
    <property type="match status" value="1"/>
</dbReference>
<dbReference type="CDD" id="cd00088">
    <property type="entry name" value="HPT"/>
    <property type="match status" value="1"/>
</dbReference>
<protein>
    <submittedName>
        <fullName evidence="2">Signal transduction histidine kinase CheA</fullName>
    </submittedName>
</protein>
<proteinExistence type="predicted"/>
<reference evidence="2" key="1">
    <citation type="submission" date="2018-06" db="EMBL/GenBank/DDBJ databases">
        <authorList>
            <person name="Zhirakovskaya E."/>
        </authorList>
    </citation>
    <scope>NUCLEOTIDE SEQUENCE</scope>
</reference>
<organism evidence="2">
    <name type="scientific">hydrothermal vent metagenome</name>
    <dbReference type="NCBI Taxonomy" id="652676"/>
    <lineage>
        <taxon>unclassified sequences</taxon>
        <taxon>metagenomes</taxon>
        <taxon>ecological metagenomes</taxon>
    </lineage>
</organism>
<dbReference type="InterPro" id="IPR008207">
    <property type="entry name" value="Sig_transdc_His_kin_Hpt_dom"/>
</dbReference>
<keyword evidence="2" id="KW-0418">Kinase</keyword>
<feature type="domain" description="HPt" evidence="1">
    <location>
        <begin position="1"/>
        <end position="104"/>
    </location>
</feature>
<dbReference type="SMART" id="SM00073">
    <property type="entry name" value="HPT"/>
    <property type="match status" value="1"/>
</dbReference>
<dbReference type="PANTHER" id="PTHR43395">
    <property type="entry name" value="SENSOR HISTIDINE KINASE CHEA"/>
    <property type="match status" value="1"/>
</dbReference>
<dbReference type="PROSITE" id="PS50894">
    <property type="entry name" value="HPT"/>
    <property type="match status" value="1"/>
</dbReference>
<feature type="non-terminal residue" evidence="2">
    <location>
        <position position="127"/>
    </location>
</feature>
<dbReference type="GO" id="GO:0000160">
    <property type="term" value="P:phosphorelay signal transduction system"/>
    <property type="evidence" value="ECO:0007669"/>
    <property type="project" value="InterPro"/>
</dbReference>
<evidence type="ECO:0000259" key="1">
    <source>
        <dbReference type="PROSITE" id="PS50894"/>
    </source>
</evidence>
<dbReference type="GO" id="GO:0016301">
    <property type="term" value="F:kinase activity"/>
    <property type="evidence" value="ECO:0007669"/>
    <property type="project" value="UniProtKB-KW"/>
</dbReference>
<dbReference type="SUPFAM" id="SSF47226">
    <property type="entry name" value="Histidine-containing phosphotransfer domain, HPT domain"/>
    <property type="match status" value="1"/>
</dbReference>
<dbReference type="Pfam" id="PF01627">
    <property type="entry name" value="Hpt"/>
    <property type="match status" value="1"/>
</dbReference>
<name>A0A3B0U5E8_9ZZZZ</name>
<dbReference type="AlphaFoldDB" id="A0A3B0U5E8"/>